<dbReference type="AlphaFoldDB" id="A0A448WBT3"/>
<gene>
    <name evidence="2" type="ORF">PXEA_LOCUS1327</name>
</gene>
<evidence type="ECO:0000313" key="2">
    <source>
        <dbReference type="EMBL" id="VEL07887.1"/>
    </source>
</evidence>
<feature type="region of interest" description="Disordered" evidence="1">
    <location>
        <begin position="415"/>
        <end position="436"/>
    </location>
</feature>
<protein>
    <submittedName>
        <fullName evidence="2">Uncharacterized protein</fullName>
    </submittedName>
</protein>
<feature type="compositionally biased region" description="Basic and acidic residues" evidence="1">
    <location>
        <begin position="683"/>
        <end position="701"/>
    </location>
</feature>
<dbReference type="Proteomes" id="UP000784294">
    <property type="component" value="Unassembled WGS sequence"/>
</dbReference>
<feature type="region of interest" description="Disordered" evidence="1">
    <location>
        <begin position="615"/>
        <end position="654"/>
    </location>
</feature>
<proteinExistence type="predicted"/>
<feature type="compositionally biased region" description="Basic and acidic residues" evidence="1">
    <location>
        <begin position="268"/>
        <end position="282"/>
    </location>
</feature>
<feature type="region of interest" description="Disordered" evidence="1">
    <location>
        <begin position="673"/>
        <end position="701"/>
    </location>
</feature>
<comment type="caution">
    <text evidence="2">The sequence shown here is derived from an EMBL/GenBank/DDBJ whole genome shotgun (WGS) entry which is preliminary data.</text>
</comment>
<reference evidence="2" key="1">
    <citation type="submission" date="2018-11" db="EMBL/GenBank/DDBJ databases">
        <authorList>
            <consortium name="Pathogen Informatics"/>
        </authorList>
    </citation>
    <scope>NUCLEOTIDE SEQUENCE</scope>
</reference>
<dbReference type="EMBL" id="CAAALY010002676">
    <property type="protein sequence ID" value="VEL07887.1"/>
    <property type="molecule type" value="Genomic_DNA"/>
</dbReference>
<feature type="compositionally biased region" description="Basic and acidic residues" evidence="1">
    <location>
        <begin position="422"/>
        <end position="434"/>
    </location>
</feature>
<organism evidence="2 3">
    <name type="scientific">Protopolystoma xenopodis</name>
    <dbReference type="NCBI Taxonomy" id="117903"/>
    <lineage>
        <taxon>Eukaryota</taxon>
        <taxon>Metazoa</taxon>
        <taxon>Spiralia</taxon>
        <taxon>Lophotrochozoa</taxon>
        <taxon>Platyhelminthes</taxon>
        <taxon>Monogenea</taxon>
        <taxon>Polyopisthocotylea</taxon>
        <taxon>Polystomatidea</taxon>
        <taxon>Polystomatidae</taxon>
        <taxon>Protopolystoma</taxon>
    </lineage>
</organism>
<accession>A0A448WBT3</accession>
<feature type="region of interest" description="Disordered" evidence="1">
    <location>
        <begin position="243"/>
        <end position="289"/>
    </location>
</feature>
<evidence type="ECO:0000313" key="3">
    <source>
        <dbReference type="Proteomes" id="UP000784294"/>
    </source>
</evidence>
<feature type="compositionally biased region" description="Polar residues" evidence="1">
    <location>
        <begin position="211"/>
        <end position="226"/>
    </location>
</feature>
<feature type="compositionally biased region" description="Pro residues" evidence="1">
    <location>
        <begin position="618"/>
        <end position="629"/>
    </location>
</feature>
<evidence type="ECO:0000256" key="1">
    <source>
        <dbReference type="SAM" id="MobiDB-lite"/>
    </source>
</evidence>
<name>A0A448WBT3_9PLAT</name>
<sequence length="701" mass="76330">MHPNWLKSTPQTESLNDLSNIIQSARGLGFIFILLQALHEVVLKTRCPFAFLDEPFVSWNGSNNCSAATNHKVFSHPGRSQPLRQSPAATVPSFRRCNSEHTHKRGLIFEDSHVSLLIANIEFKRPDFRVVATASSLEKRSGAHRLVINGRLTSRSGELEQLGYNGHATGPLQHTRACSCALLRIPLCLAVCVAIAAADLTNLPSGRGMEPSSNADSSNEFQCPLSSSNEALRKASTLERKRFTWRLSLKPPRDGKRGSTKKTGQSKVGEEKSVDENGRENDIISSQREKKRKNVFTRLITICHLRRLGAKRRQHSRCGGHTKTGFKKTLAERTKPSDPVWQRSNSPEFLEPELDKPIPMKEDLIQAASADFNESARLDSVPEVREVVNPPAASPSIACPGSEQANLRPRLSEIGEQDDVPSEPHVDHPTEPGSKHTSIAIATARAEFIGPLLHETVELFDSAPPDRVSVEQLKAMFDAKLNFPEETRSSTSWPENSKPLIQSAESEMPSTDFTQKPATTHDACVAMPTKMILTTISLPAYSAYSPLSGITSKPIMTSELSSTRTITSSIMTVPSAAIAGVATAAVAVVAKAALSDDETSTPSDPESLVLPIALETPPQDPTTAPPPYSPATEDAPTDSPKSEPVFPVGEPDFALLSQPLPMDAIVEAESTAQLSMPNEEETEHPVIPRENVIREELPEGK</sequence>
<keyword evidence="3" id="KW-1185">Reference proteome</keyword>
<feature type="region of interest" description="Disordered" evidence="1">
    <location>
        <begin position="203"/>
        <end position="226"/>
    </location>
</feature>
<feature type="region of interest" description="Disordered" evidence="1">
    <location>
        <begin position="329"/>
        <end position="354"/>
    </location>
</feature>